<name>A0AAW6REE3_9BURK</name>
<proteinExistence type="predicted"/>
<evidence type="ECO:0000313" key="3">
    <source>
        <dbReference type="EMBL" id="MDG9698504.1"/>
    </source>
</evidence>
<dbReference type="GO" id="GO:0046914">
    <property type="term" value="F:transition metal ion binding"/>
    <property type="evidence" value="ECO:0007669"/>
    <property type="project" value="InterPro"/>
</dbReference>
<dbReference type="Pfam" id="PF04023">
    <property type="entry name" value="FeoA"/>
    <property type="match status" value="1"/>
</dbReference>
<dbReference type="EMBL" id="JARVII010000002">
    <property type="protein sequence ID" value="MDG9698504.1"/>
    <property type="molecule type" value="Genomic_DNA"/>
</dbReference>
<protein>
    <submittedName>
        <fullName evidence="3">FeoA family protein</fullName>
    </submittedName>
</protein>
<feature type="domain" description="Ferrous iron transporter FeoA-like" evidence="2">
    <location>
        <begin position="5"/>
        <end position="86"/>
    </location>
</feature>
<dbReference type="InterPro" id="IPR008988">
    <property type="entry name" value="Transcriptional_repressor_C"/>
</dbReference>
<dbReference type="SMART" id="SM00899">
    <property type="entry name" value="FeoA"/>
    <property type="match status" value="1"/>
</dbReference>
<keyword evidence="1" id="KW-0408">Iron</keyword>
<evidence type="ECO:0000313" key="4">
    <source>
        <dbReference type="Proteomes" id="UP001237156"/>
    </source>
</evidence>
<keyword evidence="4" id="KW-1185">Reference proteome</keyword>
<dbReference type="Proteomes" id="UP001237156">
    <property type="component" value="Unassembled WGS sequence"/>
</dbReference>
<gene>
    <name evidence="3" type="ORF">QB898_02005</name>
</gene>
<dbReference type="AlphaFoldDB" id="A0AAW6REE3"/>
<evidence type="ECO:0000259" key="2">
    <source>
        <dbReference type="SMART" id="SM00899"/>
    </source>
</evidence>
<evidence type="ECO:0000256" key="1">
    <source>
        <dbReference type="ARBA" id="ARBA00023004"/>
    </source>
</evidence>
<dbReference type="InterPro" id="IPR007167">
    <property type="entry name" value="Fe-transptr_FeoA-like"/>
</dbReference>
<sequence length="88" mass="9673">MKNNVSLIDVEKGAKARIVSIIPSAEFGDIDPLVTQRLTDLGFSEGMSITLLSRGLLKRGPYAVRLGNLSQFALRRPEAAKIMCRVEE</sequence>
<dbReference type="InterPro" id="IPR038157">
    <property type="entry name" value="FeoA_core_dom"/>
</dbReference>
<dbReference type="SUPFAM" id="SSF50037">
    <property type="entry name" value="C-terminal domain of transcriptional repressors"/>
    <property type="match status" value="1"/>
</dbReference>
<dbReference type="RefSeq" id="WP_279523585.1">
    <property type="nucleotide sequence ID" value="NZ_JARVII010000002.1"/>
</dbReference>
<reference evidence="3 4" key="1">
    <citation type="submission" date="2023-04" db="EMBL/GenBank/DDBJ databases">
        <title>Ottowia paracancer sp. nov., isolated from human stomach.</title>
        <authorList>
            <person name="Song Y."/>
        </authorList>
    </citation>
    <scope>NUCLEOTIDE SEQUENCE [LARGE SCALE GENOMIC DNA]</scope>
    <source>
        <strain evidence="3 4">10c7w1</strain>
    </source>
</reference>
<organism evidence="3 4">
    <name type="scientific">Ottowia cancrivicina</name>
    <dbReference type="NCBI Taxonomy" id="3040346"/>
    <lineage>
        <taxon>Bacteria</taxon>
        <taxon>Pseudomonadati</taxon>
        <taxon>Pseudomonadota</taxon>
        <taxon>Betaproteobacteria</taxon>
        <taxon>Burkholderiales</taxon>
        <taxon>Comamonadaceae</taxon>
        <taxon>Ottowia</taxon>
    </lineage>
</organism>
<accession>A0AAW6REE3</accession>
<comment type="caution">
    <text evidence="3">The sequence shown here is derived from an EMBL/GenBank/DDBJ whole genome shotgun (WGS) entry which is preliminary data.</text>
</comment>
<dbReference type="Gene3D" id="2.30.30.90">
    <property type="match status" value="1"/>
</dbReference>